<dbReference type="OrthoDB" id="797532at2"/>
<sequence>MYHPFSVAETIKTAWDIFKKNFITISVYSIIAFLLSFIMGIIISILLPSSEFYPKLFASFVLVLIQAFTTLGLYKLIFTLIDSEYYEFEFKQVLPNIKMIFSYLCVIFIIGFFIATYEIFILRKLEKDSLSYQIADYIGAGIGLYTILRIMFFNSFIVDDKSGPIESLRQSIALTKNYISKVVLILSIIISMIVLLILLYLSYQAIAVILFFVFVYPFVNIVLIAMYRKLIYSHQDVDDIVAEAL</sequence>
<feature type="transmembrane region" description="Helical" evidence="1">
    <location>
        <begin position="178"/>
        <end position="201"/>
    </location>
</feature>
<dbReference type="RefSeq" id="WP_008512608.1">
    <property type="nucleotide sequence ID" value="NZ_CM001403.1"/>
</dbReference>
<organism evidence="2 3">
    <name type="scientific">Mucilaginibacter paludis DSM 18603</name>
    <dbReference type="NCBI Taxonomy" id="714943"/>
    <lineage>
        <taxon>Bacteria</taxon>
        <taxon>Pseudomonadati</taxon>
        <taxon>Bacteroidota</taxon>
        <taxon>Sphingobacteriia</taxon>
        <taxon>Sphingobacteriales</taxon>
        <taxon>Sphingobacteriaceae</taxon>
        <taxon>Mucilaginibacter</taxon>
    </lineage>
</organism>
<evidence type="ECO:0000256" key="1">
    <source>
        <dbReference type="SAM" id="Phobius"/>
    </source>
</evidence>
<reference evidence="2" key="1">
    <citation type="submission" date="2011-09" db="EMBL/GenBank/DDBJ databases">
        <title>The permanent draft genome of Mucilaginibacter paludis DSM 18603.</title>
        <authorList>
            <consortium name="US DOE Joint Genome Institute (JGI-PGF)"/>
            <person name="Lucas S."/>
            <person name="Han J."/>
            <person name="Lapidus A."/>
            <person name="Bruce D."/>
            <person name="Goodwin L."/>
            <person name="Pitluck S."/>
            <person name="Peters L."/>
            <person name="Kyrpides N."/>
            <person name="Mavromatis K."/>
            <person name="Ivanova N."/>
            <person name="Mikhailova N."/>
            <person name="Held B."/>
            <person name="Detter J.C."/>
            <person name="Tapia R."/>
            <person name="Han C."/>
            <person name="Land M."/>
            <person name="Hauser L."/>
            <person name="Markowitz V."/>
            <person name="Cheng J.-F."/>
            <person name="Hugenholtz P."/>
            <person name="Woyke T."/>
            <person name="Wu D."/>
            <person name="Tindall B."/>
            <person name="Brambilla E."/>
            <person name="Klenk H.-P."/>
            <person name="Eisen J.A."/>
        </authorList>
    </citation>
    <scope>NUCLEOTIDE SEQUENCE [LARGE SCALE GENOMIC DNA]</scope>
    <source>
        <strain evidence="2">DSM 18603</strain>
    </source>
</reference>
<proteinExistence type="predicted"/>
<feature type="transmembrane region" description="Helical" evidence="1">
    <location>
        <begin position="101"/>
        <end position="122"/>
    </location>
</feature>
<dbReference type="STRING" id="714943.Mucpa_6631"/>
<gene>
    <name evidence="2" type="ORF">Mucpa_6631</name>
</gene>
<feature type="transmembrane region" description="Helical" evidence="1">
    <location>
        <begin position="208"/>
        <end position="227"/>
    </location>
</feature>
<evidence type="ECO:0008006" key="4">
    <source>
        <dbReference type="Google" id="ProtNLM"/>
    </source>
</evidence>
<feature type="transmembrane region" description="Helical" evidence="1">
    <location>
        <begin position="134"/>
        <end position="158"/>
    </location>
</feature>
<name>H1YCK4_9SPHI</name>
<evidence type="ECO:0000313" key="2">
    <source>
        <dbReference type="EMBL" id="EHQ30682.1"/>
    </source>
</evidence>
<feature type="transmembrane region" description="Helical" evidence="1">
    <location>
        <begin position="25"/>
        <end position="47"/>
    </location>
</feature>
<evidence type="ECO:0000313" key="3">
    <source>
        <dbReference type="Proteomes" id="UP000002774"/>
    </source>
</evidence>
<keyword evidence="3" id="KW-1185">Reference proteome</keyword>
<keyword evidence="1" id="KW-1133">Transmembrane helix</keyword>
<keyword evidence="1" id="KW-0472">Membrane</keyword>
<dbReference type="Proteomes" id="UP000002774">
    <property type="component" value="Chromosome"/>
</dbReference>
<keyword evidence="1" id="KW-0812">Transmembrane</keyword>
<dbReference type="HOGENOM" id="CLU_1132600_0_0_10"/>
<dbReference type="EMBL" id="CM001403">
    <property type="protein sequence ID" value="EHQ30682.1"/>
    <property type="molecule type" value="Genomic_DNA"/>
</dbReference>
<protein>
    <recommendedName>
        <fullName evidence="4">Glycerophosphoryl diester phosphodiesterase membrane domain-containing protein</fullName>
    </recommendedName>
</protein>
<feature type="transmembrane region" description="Helical" evidence="1">
    <location>
        <begin position="59"/>
        <end position="81"/>
    </location>
</feature>
<accession>H1YCK4</accession>
<dbReference type="AlphaFoldDB" id="H1YCK4"/>